<dbReference type="InParanoid" id="I1BXS7"/>
<dbReference type="VEuPathDB" id="FungiDB:RO3G_05712"/>
<organism evidence="1 2">
    <name type="scientific">Rhizopus delemar (strain RA 99-880 / ATCC MYA-4621 / FGSC 9543 / NRRL 43880)</name>
    <name type="common">Mucormycosis agent</name>
    <name type="synonym">Rhizopus arrhizus var. delemar</name>
    <dbReference type="NCBI Taxonomy" id="246409"/>
    <lineage>
        <taxon>Eukaryota</taxon>
        <taxon>Fungi</taxon>
        <taxon>Fungi incertae sedis</taxon>
        <taxon>Mucoromycota</taxon>
        <taxon>Mucoromycotina</taxon>
        <taxon>Mucoromycetes</taxon>
        <taxon>Mucorales</taxon>
        <taxon>Mucorineae</taxon>
        <taxon>Rhizopodaceae</taxon>
        <taxon>Rhizopus</taxon>
    </lineage>
</organism>
<sequence length="151" mass="17635">MDKDNSGLFFTNFIGEIKSEEATENDKYIDIYRCATFSKLLMIHKNLSSVMSVRVIGAECTFYLLNVQGKNLYTMIELGKITLPTTINKFFFTSKYLKMLLKIVQVYKKNCFSERNIKHTHTPRLNPMKVFVNPREEKKGQNDTETQEEDI</sequence>
<proteinExistence type="predicted"/>
<protein>
    <submittedName>
        <fullName evidence="1">Uncharacterized protein</fullName>
    </submittedName>
</protein>
<keyword evidence="2" id="KW-1185">Reference proteome</keyword>
<dbReference type="RefSeq" id="XP_067516403.1">
    <property type="nucleotide sequence ID" value="XM_067660302.1"/>
</dbReference>
<name>I1BXS7_RHIO9</name>
<reference evidence="1 2" key="1">
    <citation type="journal article" date="2009" name="PLoS Genet.">
        <title>Genomic analysis of the basal lineage fungus Rhizopus oryzae reveals a whole-genome duplication.</title>
        <authorList>
            <person name="Ma L.-J."/>
            <person name="Ibrahim A.S."/>
            <person name="Skory C."/>
            <person name="Grabherr M.G."/>
            <person name="Burger G."/>
            <person name="Butler M."/>
            <person name="Elias M."/>
            <person name="Idnurm A."/>
            <person name="Lang B.F."/>
            <person name="Sone T."/>
            <person name="Abe A."/>
            <person name="Calvo S.E."/>
            <person name="Corrochano L.M."/>
            <person name="Engels R."/>
            <person name="Fu J."/>
            <person name="Hansberg W."/>
            <person name="Kim J.-M."/>
            <person name="Kodira C.D."/>
            <person name="Koehrsen M.J."/>
            <person name="Liu B."/>
            <person name="Miranda-Saavedra D."/>
            <person name="O'Leary S."/>
            <person name="Ortiz-Castellanos L."/>
            <person name="Poulter R."/>
            <person name="Rodriguez-Romero J."/>
            <person name="Ruiz-Herrera J."/>
            <person name="Shen Y.-Q."/>
            <person name="Zeng Q."/>
            <person name="Galagan J."/>
            <person name="Birren B.W."/>
            <person name="Cuomo C.A."/>
            <person name="Wickes B.L."/>
        </authorList>
    </citation>
    <scope>NUCLEOTIDE SEQUENCE [LARGE SCALE GENOMIC DNA]</scope>
    <source>
        <strain evidence="2">RA 99-880 / ATCC MYA-4621 / FGSC 9543 / NRRL 43880</strain>
    </source>
</reference>
<dbReference type="GeneID" id="93612683"/>
<dbReference type="AlphaFoldDB" id="I1BXS7"/>
<evidence type="ECO:0000313" key="1">
    <source>
        <dbReference type="EMBL" id="EIE81007.1"/>
    </source>
</evidence>
<dbReference type="EMBL" id="CH476735">
    <property type="protein sequence ID" value="EIE81007.1"/>
    <property type="molecule type" value="Genomic_DNA"/>
</dbReference>
<evidence type="ECO:0000313" key="2">
    <source>
        <dbReference type="Proteomes" id="UP000009138"/>
    </source>
</evidence>
<accession>I1BXS7</accession>
<gene>
    <name evidence="1" type="ORF">RO3G_05712</name>
</gene>
<dbReference type="Proteomes" id="UP000009138">
    <property type="component" value="Unassembled WGS sequence"/>
</dbReference>